<dbReference type="VEuPathDB" id="ToxoDB:ETH2_0600400"/>
<evidence type="ECO:0000313" key="2">
    <source>
        <dbReference type="EMBL" id="CDJ38073.1"/>
    </source>
</evidence>
<organism evidence="2 3">
    <name type="scientific">Eimeria tenella</name>
    <name type="common">Coccidian parasite</name>
    <dbReference type="NCBI Taxonomy" id="5802"/>
    <lineage>
        <taxon>Eukaryota</taxon>
        <taxon>Sar</taxon>
        <taxon>Alveolata</taxon>
        <taxon>Apicomplexa</taxon>
        <taxon>Conoidasida</taxon>
        <taxon>Coccidia</taxon>
        <taxon>Eucoccidiorida</taxon>
        <taxon>Eimeriorina</taxon>
        <taxon>Eimeriidae</taxon>
        <taxon>Eimeria</taxon>
    </lineage>
</organism>
<accession>U6KRK7</accession>
<evidence type="ECO:0000313" key="3">
    <source>
        <dbReference type="Proteomes" id="UP000030747"/>
    </source>
</evidence>
<protein>
    <submittedName>
        <fullName evidence="2">Uncharacterized protein</fullName>
    </submittedName>
</protein>
<proteinExistence type="predicted"/>
<feature type="compositionally biased region" description="Basic and acidic residues" evidence="1">
    <location>
        <begin position="1"/>
        <end position="11"/>
    </location>
</feature>
<reference evidence="2" key="2">
    <citation type="submission" date="2013-10" db="EMBL/GenBank/DDBJ databases">
        <authorList>
            <person name="Aslett M."/>
        </authorList>
    </citation>
    <scope>NUCLEOTIDE SEQUENCE [LARGE SCALE GENOMIC DNA]</scope>
    <source>
        <strain evidence="2">Houghton</strain>
    </source>
</reference>
<dbReference type="GeneID" id="25255074"/>
<dbReference type="OMA" id="WQANADI"/>
<dbReference type="EMBL" id="HG673812">
    <property type="protein sequence ID" value="CDJ38073.1"/>
    <property type="molecule type" value="Genomic_DNA"/>
</dbReference>
<reference evidence="2" key="1">
    <citation type="submission" date="2013-10" db="EMBL/GenBank/DDBJ databases">
        <title>Genomic analysis of the causative agents of coccidiosis in chickens.</title>
        <authorList>
            <person name="Reid A.J."/>
            <person name="Blake D."/>
            <person name="Billington K."/>
            <person name="Browne H."/>
            <person name="Dunn M."/>
            <person name="Hung S."/>
            <person name="Kawahara F."/>
            <person name="Miranda-Saavedra D."/>
            <person name="Mourier T."/>
            <person name="Nagra H."/>
            <person name="Otto T.D."/>
            <person name="Rawlings N."/>
            <person name="Sanchez A."/>
            <person name="Sanders M."/>
            <person name="Subramaniam C."/>
            <person name="Tay Y."/>
            <person name="Dear P."/>
            <person name="Doerig C."/>
            <person name="Gruber A."/>
            <person name="Parkinson J."/>
            <person name="Shirley M."/>
            <person name="Wan K.L."/>
            <person name="Berriman M."/>
            <person name="Tomley F."/>
            <person name="Pain A."/>
        </authorList>
    </citation>
    <scope>NUCLEOTIDE SEQUENCE [LARGE SCALE GENOMIC DNA]</scope>
    <source>
        <strain evidence="2">Houghton</strain>
    </source>
</reference>
<keyword evidence="3" id="KW-1185">Reference proteome</keyword>
<name>U6KRK7_EIMTE</name>
<sequence length="217" mass="24055">MPLKKFGDKIKSSLQHLSPKSKKRDDAVEGDLSPCSLPTVATAKQQRPESNEPAGSKPYKTSGETESPKYDQQKEPIQGERNQIVADVVYMKPPSPLAALSAPASLPAVAEGMSTPRWEENAQIFPTMFYTVKTHSKEPLNQSVLLVNPSRSDQTFNLRLAGGNRAELEKDVVTIQGDYVERVTVTITPENDTEDVYIDLLQGNNLYDKIRVQTKLL</sequence>
<dbReference type="Proteomes" id="UP000030747">
    <property type="component" value="Unassembled WGS sequence"/>
</dbReference>
<dbReference type="AlphaFoldDB" id="U6KRK7"/>
<dbReference type="VEuPathDB" id="ToxoDB:ETH_00029975"/>
<feature type="region of interest" description="Disordered" evidence="1">
    <location>
        <begin position="1"/>
        <end position="79"/>
    </location>
</feature>
<evidence type="ECO:0000256" key="1">
    <source>
        <dbReference type="SAM" id="MobiDB-lite"/>
    </source>
</evidence>
<dbReference type="OrthoDB" id="345899at2759"/>
<feature type="compositionally biased region" description="Basic and acidic residues" evidence="1">
    <location>
        <begin position="66"/>
        <end position="78"/>
    </location>
</feature>
<gene>
    <name evidence="2" type="ORF">ETH_00029975</name>
</gene>
<dbReference type="RefSeq" id="XP_013228911.1">
    <property type="nucleotide sequence ID" value="XM_013373457.1"/>
</dbReference>